<keyword evidence="1" id="KW-0812">Transmembrane</keyword>
<dbReference type="Proteomes" id="UP000245921">
    <property type="component" value="Unassembled WGS sequence"/>
</dbReference>
<keyword evidence="3" id="KW-1185">Reference proteome</keyword>
<feature type="transmembrane region" description="Helical" evidence="1">
    <location>
        <begin position="28"/>
        <end position="51"/>
    </location>
</feature>
<name>A0AA45C4Q6_9BACT</name>
<dbReference type="EMBL" id="QGGI01000027">
    <property type="protein sequence ID" value="PWJ87017.1"/>
    <property type="molecule type" value="Genomic_DNA"/>
</dbReference>
<evidence type="ECO:0000313" key="2">
    <source>
        <dbReference type="EMBL" id="PWJ87017.1"/>
    </source>
</evidence>
<accession>A0AA45C4Q6</accession>
<keyword evidence="1" id="KW-1133">Transmembrane helix</keyword>
<evidence type="ECO:0000313" key="3">
    <source>
        <dbReference type="Proteomes" id="UP000245921"/>
    </source>
</evidence>
<protein>
    <recommendedName>
        <fullName evidence="4">Fibronectin type-III domain-containing protein</fullName>
    </recommendedName>
</protein>
<dbReference type="InterPro" id="IPR013783">
    <property type="entry name" value="Ig-like_fold"/>
</dbReference>
<dbReference type="InterPro" id="IPR036116">
    <property type="entry name" value="FN3_sf"/>
</dbReference>
<sequence length="553" mass="63900">MNEDKKNNNEFEELVESSNYDKKNKEKIIIFSSLGVILIFTVIIVFSVLFVNKKYNVNIQYTIKTSEFREPIEKIKVELLGEKTVEKEFSLSDNIKMENIEKGNYTINISAIGQNDLKFYYGSVDSFIDEDKNINLELDKSTIKYSIDTEWEETKAIITLPDGYDEYVVVEKDQDQYKIKDIISENKYELNSDNKTHNIFFAAVKDKKVFDYSQEIIITKNNPPNSPNILYPEEGQNHSQKDIIFTWEASDPDKDLLTYDIYLSDGTTQKNIANGLNNNSFGYNSLELNKNYTLKVVAKDSQNAKSEQSIKFTTTKYEKSYLYSPSGKYGVTIYEVYDPKNPKEISNIKTSGNVTDTVLINTSLFILRINDGITIADVKNPETPIIKKNLELDEVDGLKATDKYAYIRFKDGRVSVYSIEKNPYDPKFLGFTDIKYYGSKNPEIKYIQKNIRIEVPIIQNEYALNYKFKNKIYIGSYILVVGSEEARTKINNNLTYVYDNLSLIFTNREIEDFKDYAKIDSIKSQLKNALNEFLKMSEDTGVKEVKLSINKIN</sequence>
<keyword evidence="1" id="KW-0472">Membrane</keyword>
<dbReference type="Gene3D" id="2.60.40.10">
    <property type="entry name" value="Immunoglobulins"/>
    <property type="match status" value="1"/>
</dbReference>
<evidence type="ECO:0008006" key="4">
    <source>
        <dbReference type="Google" id="ProtNLM"/>
    </source>
</evidence>
<organism evidence="2 3">
    <name type="scientific">Oceanotoga teriensis</name>
    <dbReference type="NCBI Taxonomy" id="515440"/>
    <lineage>
        <taxon>Bacteria</taxon>
        <taxon>Thermotogati</taxon>
        <taxon>Thermotogota</taxon>
        <taxon>Thermotogae</taxon>
        <taxon>Petrotogales</taxon>
        <taxon>Petrotogaceae</taxon>
        <taxon>Oceanotoga</taxon>
    </lineage>
</organism>
<proteinExistence type="predicted"/>
<comment type="caution">
    <text evidence="2">The sequence shown here is derived from an EMBL/GenBank/DDBJ whole genome shotgun (WGS) entry which is preliminary data.</text>
</comment>
<reference evidence="2 3" key="1">
    <citation type="submission" date="2018-05" db="EMBL/GenBank/DDBJ databases">
        <title>Genomic Encyclopedia of Type Strains, Phase IV (KMG-IV): sequencing the most valuable type-strain genomes for metagenomic binning, comparative biology and taxonomic classification.</title>
        <authorList>
            <person name="Goeker M."/>
        </authorList>
    </citation>
    <scope>NUCLEOTIDE SEQUENCE [LARGE SCALE GENOMIC DNA]</scope>
    <source>
        <strain evidence="2 3">DSM 24906</strain>
    </source>
</reference>
<dbReference type="SUPFAM" id="SSF49265">
    <property type="entry name" value="Fibronectin type III"/>
    <property type="match status" value="1"/>
</dbReference>
<dbReference type="AlphaFoldDB" id="A0AA45C4Q6"/>
<dbReference type="RefSeq" id="WP_109606478.1">
    <property type="nucleotide sequence ID" value="NZ_JAMHJO010000006.1"/>
</dbReference>
<gene>
    <name evidence="2" type="ORF">C7380_12722</name>
</gene>
<evidence type="ECO:0000256" key="1">
    <source>
        <dbReference type="SAM" id="Phobius"/>
    </source>
</evidence>